<feature type="DNA-binding region" description="H-T-H motif" evidence="4">
    <location>
        <begin position="38"/>
        <end position="57"/>
    </location>
</feature>
<dbReference type="InterPro" id="IPR001647">
    <property type="entry name" value="HTH_TetR"/>
</dbReference>
<dbReference type="PANTHER" id="PTHR30055:SF234">
    <property type="entry name" value="HTH-TYPE TRANSCRIPTIONAL REGULATOR BETI"/>
    <property type="match status" value="1"/>
</dbReference>
<dbReference type="InterPro" id="IPR023772">
    <property type="entry name" value="DNA-bd_HTH_TetR-type_CS"/>
</dbReference>
<dbReference type="GO" id="GO:0000976">
    <property type="term" value="F:transcription cis-regulatory region binding"/>
    <property type="evidence" value="ECO:0007669"/>
    <property type="project" value="TreeGrafter"/>
</dbReference>
<accession>I4BCT5</accession>
<dbReference type="AlphaFoldDB" id="I4BCT5"/>
<evidence type="ECO:0000256" key="3">
    <source>
        <dbReference type="ARBA" id="ARBA00023163"/>
    </source>
</evidence>
<sequence>MSPGDDEGLRERKKRRTREAVRVAAFRLFAKNGYSETTIEQIAEAADVSPRTFFRYFPNKAALLIPDQLMEPIIDLFLAAPPELSPIAAYRYALVQVFGGFASAEWQDEMGRQQLLYTLPEAAGALYNEYIHTIELITEALAKRLNRPPDDPKLRITAGAMTGVMMTALHGTPMNPELIFEGLDFLDAGLPLTGQPEK</sequence>
<dbReference type="Gene3D" id="1.10.10.60">
    <property type="entry name" value="Homeodomain-like"/>
    <property type="match status" value="1"/>
</dbReference>
<feature type="domain" description="HTH tetR-type" evidence="5">
    <location>
        <begin position="15"/>
        <end position="75"/>
    </location>
</feature>
<dbReference type="PANTHER" id="PTHR30055">
    <property type="entry name" value="HTH-TYPE TRANSCRIPTIONAL REGULATOR RUTR"/>
    <property type="match status" value="1"/>
</dbReference>
<dbReference type="KEGG" id="mcb:Mycch_0267"/>
<dbReference type="InterPro" id="IPR050109">
    <property type="entry name" value="HTH-type_TetR-like_transc_reg"/>
</dbReference>
<dbReference type="InterPro" id="IPR041347">
    <property type="entry name" value="MftR_C"/>
</dbReference>
<keyword evidence="1" id="KW-0805">Transcription regulation</keyword>
<protein>
    <submittedName>
        <fullName evidence="6">Transcriptional regulator</fullName>
    </submittedName>
</protein>
<keyword evidence="2 4" id="KW-0238">DNA-binding</keyword>
<evidence type="ECO:0000313" key="7">
    <source>
        <dbReference type="Proteomes" id="UP000006057"/>
    </source>
</evidence>
<dbReference type="PROSITE" id="PS50977">
    <property type="entry name" value="HTH_TETR_2"/>
    <property type="match status" value="1"/>
</dbReference>
<gene>
    <name evidence="6" type="ordered locus">Mycch_0267</name>
</gene>
<reference evidence="6 7" key="1">
    <citation type="submission" date="2012-06" db="EMBL/GenBank/DDBJ databases">
        <title>Complete sequence of chromosome of Mycobacterium chubuense NBB4.</title>
        <authorList>
            <consortium name="US DOE Joint Genome Institute"/>
            <person name="Lucas S."/>
            <person name="Han J."/>
            <person name="Lapidus A."/>
            <person name="Cheng J.-F."/>
            <person name="Goodwin L."/>
            <person name="Pitluck S."/>
            <person name="Peters L."/>
            <person name="Mikhailova N."/>
            <person name="Teshima H."/>
            <person name="Detter J.C."/>
            <person name="Han C."/>
            <person name="Tapia R."/>
            <person name="Land M."/>
            <person name="Hauser L."/>
            <person name="Kyrpides N."/>
            <person name="Ivanova N."/>
            <person name="Pagani I."/>
            <person name="Mattes T."/>
            <person name="Holmes A."/>
            <person name="Rutledge P."/>
            <person name="Paulsen I."/>
            <person name="Coleman N."/>
            <person name="Woyke T."/>
        </authorList>
    </citation>
    <scope>NUCLEOTIDE SEQUENCE [LARGE SCALE GENOMIC DNA]</scope>
    <source>
        <strain evidence="6 7">NBB4</strain>
    </source>
</reference>
<dbReference type="Pfam" id="PF00440">
    <property type="entry name" value="TetR_N"/>
    <property type="match status" value="1"/>
</dbReference>
<evidence type="ECO:0000259" key="5">
    <source>
        <dbReference type="PROSITE" id="PS50977"/>
    </source>
</evidence>
<dbReference type="GO" id="GO:0003700">
    <property type="term" value="F:DNA-binding transcription factor activity"/>
    <property type="evidence" value="ECO:0007669"/>
    <property type="project" value="TreeGrafter"/>
</dbReference>
<dbReference type="PROSITE" id="PS01081">
    <property type="entry name" value="HTH_TETR_1"/>
    <property type="match status" value="1"/>
</dbReference>
<evidence type="ECO:0000256" key="2">
    <source>
        <dbReference type="ARBA" id="ARBA00023125"/>
    </source>
</evidence>
<dbReference type="Pfam" id="PF17754">
    <property type="entry name" value="TetR_C_14"/>
    <property type="match status" value="1"/>
</dbReference>
<dbReference type="STRING" id="710421.Mycch_0267"/>
<keyword evidence="3" id="KW-0804">Transcription</keyword>
<dbReference type="InterPro" id="IPR009057">
    <property type="entry name" value="Homeodomain-like_sf"/>
</dbReference>
<keyword evidence="7" id="KW-1185">Reference proteome</keyword>
<dbReference type="HOGENOM" id="CLU_069356_2_2_11"/>
<dbReference type="Gene3D" id="1.10.357.10">
    <property type="entry name" value="Tetracycline Repressor, domain 2"/>
    <property type="match status" value="1"/>
</dbReference>
<proteinExistence type="predicted"/>
<dbReference type="EMBL" id="CP003053">
    <property type="protein sequence ID" value="AFM15092.1"/>
    <property type="molecule type" value="Genomic_DNA"/>
</dbReference>
<organism evidence="6 7">
    <name type="scientific">Mycolicibacterium chubuense (strain NBB4)</name>
    <name type="common">Mycobacterium chubuense</name>
    <dbReference type="NCBI Taxonomy" id="710421"/>
    <lineage>
        <taxon>Bacteria</taxon>
        <taxon>Bacillati</taxon>
        <taxon>Actinomycetota</taxon>
        <taxon>Actinomycetes</taxon>
        <taxon>Mycobacteriales</taxon>
        <taxon>Mycobacteriaceae</taxon>
        <taxon>Mycolicibacterium</taxon>
    </lineage>
</organism>
<name>I4BCT5_MYCCN</name>
<dbReference type="PATRIC" id="fig|710421.3.peg.260"/>
<evidence type="ECO:0000256" key="4">
    <source>
        <dbReference type="PROSITE-ProRule" id="PRU00335"/>
    </source>
</evidence>
<dbReference type="SUPFAM" id="SSF46689">
    <property type="entry name" value="Homeodomain-like"/>
    <property type="match status" value="1"/>
</dbReference>
<dbReference type="RefSeq" id="WP_014813584.1">
    <property type="nucleotide sequence ID" value="NC_018027.1"/>
</dbReference>
<dbReference type="Proteomes" id="UP000006057">
    <property type="component" value="Chromosome"/>
</dbReference>
<evidence type="ECO:0000313" key="6">
    <source>
        <dbReference type="EMBL" id="AFM15092.1"/>
    </source>
</evidence>
<dbReference type="eggNOG" id="COG1309">
    <property type="taxonomic scope" value="Bacteria"/>
</dbReference>
<dbReference type="OrthoDB" id="4143918at2"/>
<evidence type="ECO:0000256" key="1">
    <source>
        <dbReference type="ARBA" id="ARBA00023015"/>
    </source>
</evidence>
<dbReference type="PRINTS" id="PR00455">
    <property type="entry name" value="HTHTETR"/>
</dbReference>